<keyword evidence="8 11" id="KW-0413">Isomerase</keyword>
<protein>
    <recommendedName>
        <fullName evidence="4 11">Trigger factor</fullName>
        <shortName evidence="11">TF</shortName>
        <ecNumber evidence="3 11">5.2.1.8</ecNumber>
    </recommendedName>
    <alternativeName>
        <fullName evidence="10 11">PPIase</fullName>
    </alternativeName>
</protein>
<accession>A0A7C8FX60</accession>
<comment type="subcellular location">
    <subcellularLocation>
        <location evidence="11">Cytoplasm</location>
    </subcellularLocation>
    <text evidence="11">About half TF is bound to the ribosome near the polypeptide exit tunnel while the other half is free in the cytoplasm.</text>
</comment>
<keyword evidence="11" id="KW-0963">Cytoplasm</keyword>
<dbReference type="InterPro" id="IPR005215">
    <property type="entry name" value="Trig_fac"/>
</dbReference>
<keyword evidence="17" id="KW-1185">Reference proteome</keyword>
<dbReference type="SUPFAM" id="SSF102735">
    <property type="entry name" value="Trigger factor ribosome-binding domain"/>
    <property type="match status" value="1"/>
</dbReference>
<dbReference type="Proteomes" id="UP000481339">
    <property type="component" value="Unassembled WGS sequence"/>
</dbReference>
<dbReference type="InterPro" id="IPR001179">
    <property type="entry name" value="PPIase_FKBP_dom"/>
</dbReference>
<dbReference type="GO" id="GO:0015031">
    <property type="term" value="P:protein transport"/>
    <property type="evidence" value="ECO:0007669"/>
    <property type="project" value="UniProtKB-UniRule"/>
</dbReference>
<dbReference type="GO" id="GO:0043335">
    <property type="term" value="P:protein unfolding"/>
    <property type="evidence" value="ECO:0007669"/>
    <property type="project" value="TreeGrafter"/>
</dbReference>
<dbReference type="GO" id="GO:0044183">
    <property type="term" value="F:protein folding chaperone"/>
    <property type="evidence" value="ECO:0007669"/>
    <property type="project" value="TreeGrafter"/>
</dbReference>
<dbReference type="InterPro" id="IPR008881">
    <property type="entry name" value="Trigger_fac_ribosome-bd_bac"/>
</dbReference>
<comment type="function">
    <text evidence="11">Involved in protein export. Acts as a chaperone by maintaining the newly synthesized protein in an open conformation. Functions as a peptidyl-prolyl cis-trans isomerase.</text>
</comment>
<reference evidence="16 17" key="1">
    <citation type="submission" date="2019-09" db="EMBL/GenBank/DDBJ databases">
        <title>Phylogeny of genus Pseudoclavibacter and closely related genus.</title>
        <authorList>
            <person name="Li Y."/>
        </authorList>
    </citation>
    <scope>NUCLEOTIDE SEQUENCE [LARGE SCALE GENOMIC DNA]</scope>
    <source>
        <strain evidence="16 17">JCM 16921</strain>
    </source>
</reference>
<evidence type="ECO:0000256" key="3">
    <source>
        <dbReference type="ARBA" id="ARBA00013194"/>
    </source>
</evidence>
<dbReference type="Gene3D" id="1.10.3120.10">
    <property type="entry name" value="Trigger factor, C-terminal domain"/>
    <property type="match status" value="1"/>
</dbReference>
<dbReference type="SUPFAM" id="SSF54534">
    <property type="entry name" value="FKBP-like"/>
    <property type="match status" value="1"/>
</dbReference>
<dbReference type="Pfam" id="PF05697">
    <property type="entry name" value="Trigger_N"/>
    <property type="match status" value="1"/>
</dbReference>
<dbReference type="GO" id="GO:0003755">
    <property type="term" value="F:peptidyl-prolyl cis-trans isomerase activity"/>
    <property type="evidence" value="ECO:0007669"/>
    <property type="project" value="UniProtKB-UniRule"/>
</dbReference>
<evidence type="ECO:0000256" key="14">
    <source>
        <dbReference type="SAM" id="MobiDB-lite"/>
    </source>
</evidence>
<evidence type="ECO:0000256" key="11">
    <source>
        <dbReference type="HAMAP-Rule" id="MF_00303"/>
    </source>
</evidence>
<feature type="domain" description="PPIase FKBP-type" evidence="15">
    <location>
        <begin position="166"/>
        <end position="212"/>
    </location>
</feature>
<dbReference type="OrthoDB" id="9767721at2"/>
<evidence type="ECO:0000313" key="17">
    <source>
        <dbReference type="Proteomes" id="UP000481339"/>
    </source>
</evidence>
<dbReference type="EC" id="5.2.1.8" evidence="3 11"/>
<evidence type="ECO:0000313" key="16">
    <source>
        <dbReference type="EMBL" id="KAB1632256.1"/>
    </source>
</evidence>
<evidence type="ECO:0000256" key="6">
    <source>
        <dbReference type="ARBA" id="ARBA00023110"/>
    </source>
</evidence>
<evidence type="ECO:0000256" key="12">
    <source>
        <dbReference type="PROSITE-ProRule" id="PRU00277"/>
    </source>
</evidence>
<keyword evidence="5 11" id="KW-0132">Cell division</keyword>
<keyword evidence="6 11" id="KW-0697">Rotamase</keyword>
<keyword evidence="9 11" id="KW-0131">Cell cycle</keyword>
<dbReference type="GO" id="GO:0005737">
    <property type="term" value="C:cytoplasm"/>
    <property type="evidence" value="ECO:0007669"/>
    <property type="project" value="UniProtKB-SubCell"/>
</dbReference>
<dbReference type="EMBL" id="WBKA01000003">
    <property type="protein sequence ID" value="KAB1632256.1"/>
    <property type="molecule type" value="Genomic_DNA"/>
</dbReference>
<dbReference type="SUPFAM" id="SSF109998">
    <property type="entry name" value="Triger factor/SurA peptide-binding domain-like"/>
    <property type="match status" value="1"/>
</dbReference>
<proteinExistence type="inferred from homology"/>
<evidence type="ECO:0000256" key="13">
    <source>
        <dbReference type="RuleBase" id="RU003914"/>
    </source>
</evidence>
<evidence type="ECO:0000256" key="8">
    <source>
        <dbReference type="ARBA" id="ARBA00023235"/>
    </source>
</evidence>
<dbReference type="InterPro" id="IPR027304">
    <property type="entry name" value="Trigger_fact/SurA_dom_sf"/>
</dbReference>
<dbReference type="GO" id="GO:0051301">
    <property type="term" value="P:cell division"/>
    <property type="evidence" value="ECO:0007669"/>
    <property type="project" value="UniProtKB-KW"/>
</dbReference>
<dbReference type="InterPro" id="IPR046357">
    <property type="entry name" value="PPIase_dom_sf"/>
</dbReference>
<comment type="domain">
    <text evidence="11">Consists of 3 domains; the N-terminus binds the ribosome, the middle domain has PPIase activity, while the C-terminus has intrinsic chaperone activity on its own.</text>
</comment>
<evidence type="ECO:0000256" key="5">
    <source>
        <dbReference type="ARBA" id="ARBA00022618"/>
    </source>
</evidence>
<name>A0A7C8FX60_9MICO</name>
<dbReference type="HAMAP" id="MF_00303">
    <property type="entry name" value="Trigger_factor_Tig"/>
    <property type="match status" value="1"/>
</dbReference>
<gene>
    <name evidence="11" type="primary">tig</name>
    <name evidence="16" type="ORF">F8O02_04350</name>
</gene>
<dbReference type="Pfam" id="PF00254">
    <property type="entry name" value="FKBP_C"/>
    <property type="match status" value="1"/>
</dbReference>
<dbReference type="RefSeq" id="WP_158036034.1">
    <property type="nucleotide sequence ID" value="NZ_BAAAZV010000017.1"/>
</dbReference>
<dbReference type="GO" id="GO:0043022">
    <property type="term" value="F:ribosome binding"/>
    <property type="evidence" value="ECO:0007669"/>
    <property type="project" value="TreeGrafter"/>
</dbReference>
<comment type="similarity">
    <text evidence="2 11 13">Belongs to the FKBP-type PPIase family. Tig subfamily.</text>
</comment>
<dbReference type="PANTHER" id="PTHR30560">
    <property type="entry name" value="TRIGGER FACTOR CHAPERONE AND PEPTIDYL-PROLYL CIS/TRANS ISOMERASE"/>
    <property type="match status" value="1"/>
</dbReference>
<comment type="catalytic activity">
    <reaction evidence="1 11 12">
        <text>[protein]-peptidylproline (omega=180) = [protein]-peptidylproline (omega=0)</text>
        <dbReference type="Rhea" id="RHEA:16237"/>
        <dbReference type="Rhea" id="RHEA-COMP:10747"/>
        <dbReference type="Rhea" id="RHEA-COMP:10748"/>
        <dbReference type="ChEBI" id="CHEBI:83833"/>
        <dbReference type="ChEBI" id="CHEBI:83834"/>
        <dbReference type="EC" id="5.2.1.8"/>
    </reaction>
</comment>
<feature type="region of interest" description="Disordered" evidence="14">
    <location>
        <begin position="418"/>
        <end position="518"/>
    </location>
</feature>
<comment type="caution">
    <text evidence="16">The sequence shown here is derived from an EMBL/GenBank/DDBJ whole genome shotgun (WGS) entry which is preliminary data.</text>
</comment>
<evidence type="ECO:0000256" key="4">
    <source>
        <dbReference type="ARBA" id="ARBA00016902"/>
    </source>
</evidence>
<evidence type="ECO:0000256" key="7">
    <source>
        <dbReference type="ARBA" id="ARBA00023186"/>
    </source>
</evidence>
<feature type="compositionally biased region" description="Acidic residues" evidence="14">
    <location>
        <begin position="444"/>
        <end position="455"/>
    </location>
</feature>
<evidence type="ECO:0000259" key="15">
    <source>
        <dbReference type="PROSITE" id="PS50059"/>
    </source>
</evidence>
<evidence type="ECO:0000256" key="9">
    <source>
        <dbReference type="ARBA" id="ARBA00023306"/>
    </source>
</evidence>
<dbReference type="InterPro" id="IPR036611">
    <property type="entry name" value="Trigger_fac_ribosome-bd_sf"/>
</dbReference>
<dbReference type="AlphaFoldDB" id="A0A7C8FX60"/>
<feature type="compositionally biased region" description="Basic and acidic residues" evidence="14">
    <location>
        <begin position="492"/>
        <end position="501"/>
    </location>
</feature>
<evidence type="ECO:0000256" key="1">
    <source>
        <dbReference type="ARBA" id="ARBA00000971"/>
    </source>
</evidence>
<evidence type="ECO:0000256" key="10">
    <source>
        <dbReference type="ARBA" id="ARBA00029986"/>
    </source>
</evidence>
<keyword evidence="7 11" id="KW-0143">Chaperone</keyword>
<dbReference type="NCBIfam" id="TIGR00115">
    <property type="entry name" value="tig"/>
    <property type="match status" value="1"/>
</dbReference>
<feature type="compositionally biased region" description="Basic residues" evidence="14">
    <location>
        <begin position="470"/>
        <end position="491"/>
    </location>
</feature>
<dbReference type="InterPro" id="IPR008880">
    <property type="entry name" value="Trigger_fac_C"/>
</dbReference>
<dbReference type="InterPro" id="IPR037041">
    <property type="entry name" value="Trigger_fac_C_sf"/>
</dbReference>
<dbReference type="PANTHER" id="PTHR30560:SF3">
    <property type="entry name" value="TRIGGER FACTOR-LIKE PROTEIN TIG, CHLOROPLASTIC"/>
    <property type="match status" value="1"/>
</dbReference>
<dbReference type="PROSITE" id="PS50059">
    <property type="entry name" value="FKBP_PPIASE"/>
    <property type="match status" value="1"/>
</dbReference>
<dbReference type="Gene3D" id="3.10.50.40">
    <property type="match status" value="1"/>
</dbReference>
<sequence length="518" mass="56262">MSSTVEQLNPTRVKITIAVTPEEFKPALDKAYKEISKNVQIPGFRKGHVPAPIIDQRIGRGAVVEQAINDSLDSYYQQAVRENDVHPLGRPSADIAQLPDLKTLDGDLQIAVEVDVRPDFEIPDASTLTVEVDSADVTDADVDEELEHLRDRFATLKKVDRPAKKGDYTNIDLVATIDGEKIDDASNVSYEIGSGQLLDGIDEALETLTAGETTTFESQLVGGDHEGETALIEVTLNAVKERELPEIDDEFAQLASEYDTVAELRDSLRDEAAKHKRSAQFGQARGRLVEKLLDEIDLPLPDGIVDEEIKAHLEQEGKSEGDAHAEEIRGDVERGIRTQLLLDKVVEELGVQLSQDELSQYLVQQSMQYGIDPNEFFRIISQQGQLPALFGEITRNKAISELVSRAKVVDDQGTEVDLSEFLPKTEEKPAADDAEASAEAADTATDESTEPDASAEADAPAEEKPAAKKPAAKKATAKKTATKAATKKAATKKADGAEKPAAKKSSRGRHAAPAEDAE</sequence>
<evidence type="ECO:0000256" key="2">
    <source>
        <dbReference type="ARBA" id="ARBA00005464"/>
    </source>
</evidence>
<dbReference type="Pfam" id="PF05698">
    <property type="entry name" value="Trigger_C"/>
    <property type="match status" value="1"/>
</dbReference>
<dbReference type="GO" id="GO:0051083">
    <property type="term" value="P:'de novo' cotranslational protein folding"/>
    <property type="evidence" value="ECO:0007669"/>
    <property type="project" value="TreeGrafter"/>
</dbReference>
<dbReference type="Gene3D" id="3.30.70.1050">
    <property type="entry name" value="Trigger factor ribosome-binding domain"/>
    <property type="match status" value="1"/>
</dbReference>
<organism evidence="16 17">
    <name type="scientific">Pseudoclavibacter caeni</name>
    <dbReference type="NCBI Taxonomy" id="908846"/>
    <lineage>
        <taxon>Bacteria</taxon>
        <taxon>Bacillati</taxon>
        <taxon>Actinomycetota</taxon>
        <taxon>Actinomycetes</taxon>
        <taxon>Micrococcales</taxon>
        <taxon>Microbacteriaceae</taxon>
        <taxon>Pseudoclavibacter</taxon>
    </lineage>
</organism>